<sequence>MATTTRQPKPVKQLKEHLQEKQDPFVLDLYLVERGCLTNSFNSRKSLKRSVSCLKVFRAVYSRLKITSSNHRNGNVVVTENNGRDNKEAAELDRFSSASSSTMFNSCSTGSDAEDTPTTQQKDQLLYKANTSQPFILCNPIEKEVGKLHQNRKLRWQCIEESRQLSPVSVLEEAASHSASQLHKYKVKDSKSSFLFPKKVTEDSILSASLRKVLFQSENQKKPTLAGVSEIQELVQSNNNNASSRYLKSNSSALQQTRQLLFDCVREIVDNQERKEKPHQQQQEYLASEYLGKHVIGDKIKCWGKQSGEASNLAELLQSDLLDSVQEWNGFESQRREIGFEIGNAISEEMETEIIADMIDFLSPINGC</sequence>
<evidence type="ECO:0000256" key="1">
    <source>
        <dbReference type="SAM" id="MobiDB-lite"/>
    </source>
</evidence>
<reference evidence="4" key="1">
    <citation type="journal article" date="2010" name="Nat. Biotechnol.">
        <title>Draft genome sequence of the oilseed species Ricinus communis.</title>
        <authorList>
            <person name="Chan A.P."/>
            <person name="Crabtree J."/>
            <person name="Zhao Q."/>
            <person name="Lorenzi H."/>
            <person name="Orvis J."/>
            <person name="Puiu D."/>
            <person name="Melake-Berhan A."/>
            <person name="Jones K.M."/>
            <person name="Redman J."/>
            <person name="Chen G."/>
            <person name="Cahoon E.B."/>
            <person name="Gedil M."/>
            <person name="Stanke M."/>
            <person name="Haas B.J."/>
            <person name="Wortman J.R."/>
            <person name="Fraser-Liggett C.M."/>
            <person name="Ravel J."/>
            <person name="Rabinowicz P.D."/>
        </authorList>
    </citation>
    <scope>NUCLEOTIDE SEQUENCE [LARGE SCALE GENOMIC DNA]</scope>
    <source>
        <strain evidence="4">cv. Hale</strain>
    </source>
</reference>
<evidence type="ECO:0000259" key="2">
    <source>
        <dbReference type="Pfam" id="PF14309"/>
    </source>
</evidence>
<dbReference type="EMBL" id="EQ973772">
    <property type="protein sequence ID" value="EEF52243.1"/>
    <property type="molecule type" value="Genomic_DNA"/>
</dbReference>
<protein>
    <recommendedName>
        <fullName evidence="2">DUF4378 domain-containing protein</fullName>
    </recommendedName>
</protein>
<dbReference type="Proteomes" id="UP000008311">
    <property type="component" value="Unassembled WGS sequence"/>
</dbReference>
<dbReference type="eggNOG" id="ENOG502RYEF">
    <property type="taxonomic scope" value="Eukaryota"/>
</dbReference>
<dbReference type="PANTHER" id="PTHR37613">
    <property type="entry name" value="DUF4378 DOMAIN PROTEIN"/>
    <property type="match status" value="1"/>
</dbReference>
<dbReference type="Pfam" id="PF14309">
    <property type="entry name" value="DUF4378"/>
    <property type="match status" value="1"/>
</dbReference>
<evidence type="ECO:0000313" key="3">
    <source>
        <dbReference type="EMBL" id="EEF52243.1"/>
    </source>
</evidence>
<organism evidence="3 4">
    <name type="scientific">Ricinus communis</name>
    <name type="common">Castor bean</name>
    <dbReference type="NCBI Taxonomy" id="3988"/>
    <lineage>
        <taxon>Eukaryota</taxon>
        <taxon>Viridiplantae</taxon>
        <taxon>Streptophyta</taxon>
        <taxon>Embryophyta</taxon>
        <taxon>Tracheophyta</taxon>
        <taxon>Spermatophyta</taxon>
        <taxon>Magnoliopsida</taxon>
        <taxon>eudicotyledons</taxon>
        <taxon>Gunneridae</taxon>
        <taxon>Pentapetalae</taxon>
        <taxon>rosids</taxon>
        <taxon>fabids</taxon>
        <taxon>Malpighiales</taxon>
        <taxon>Euphorbiaceae</taxon>
        <taxon>Acalyphoideae</taxon>
        <taxon>Acalypheae</taxon>
        <taxon>Ricinus</taxon>
    </lineage>
</organism>
<feature type="region of interest" description="Disordered" evidence="1">
    <location>
        <begin position="92"/>
        <end position="120"/>
    </location>
</feature>
<dbReference type="AlphaFoldDB" id="B9R6W3"/>
<dbReference type="PANTHER" id="PTHR37613:SF4">
    <property type="entry name" value="DUF4378 DOMAIN-CONTAINING PROTEIN"/>
    <property type="match status" value="1"/>
</dbReference>
<feature type="compositionally biased region" description="Low complexity" evidence="1">
    <location>
        <begin position="96"/>
        <end position="111"/>
    </location>
</feature>
<feature type="domain" description="DUF4378" evidence="2">
    <location>
        <begin position="197"/>
        <end position="350"/>
    </location>
</feature>
<proteinExistence type="predicted"/>
<keyword evidence="4" id="KW-1185">Reference proteome</keyword>
<evidence type="ECO:0000313" key="4">
    <source>
        <dbReference type="Proteomes" id="UP000008311"/>
    </source>
</evidence>
<dbReference type="InParanoid" id="B9R6W3"/>
<name>B9R6W3_RICCO</name>
<dbReference type="InterPro" id="IPR025486">
    <property type="entry name" value="DUF4378"/>
</dbReference>
<accession>B9R6W3</accession>
<gene>
    <name evidence="3" type="ORF">RCOM_1586480</name>
</gene>